<proteinExistence type="inferred from homology"/>
<evidence type="ECO:0000256" key="1">
    <source>
        <dbReference type="ARBA" id="ARBA00001933"/>
    </source>
</evidence>
<feature type="modified residue" description="N6-(pyridoxal phosphate)lysine" evidence="4">
    <location>
        <position position="204"/>
    </location>
</feature>
<dbReference type="GO" id="GO:0030170">
    <property type="term" value="F:pyridoxal phosphate binding"/>
    <property type="evidence" value="ECO:0007669"/>
    <property type="project" value="InterPro"/>
</dbReference>
<keyword evidence="3 4" id="KW-0663">Pyridoxal phosphate</keyword>
<dbReference type="GO" id="GO:0019346">
    <property type="term" value="P:transsulfuration"/>
    <property type="evidence" value="ECO:0007669"/>
    <property type="project" value="InterPro"/>
</dbReference>
<evidence type="ECO:0000256" key="5">
    <source>
        <dbReference type="RuleBase" id="RU362118"/>
    </source>
</evidence>
<dbReference type="GO" id="GO:0004123">
    <property type="term" value="F:cystathionine gamma-lyase activity"/>
    <property type="evidence" value="ECO:0007669"/>
    <property type="project" value="TreeGrafter"/>
</dbReference>
<reference evidence="6" key="1">
    <citation type="journal article" date="2016" name="Appl. Environ. Microbiol.">
        <title>Functional Metagenomics of a Biostimulated Petroleum-Contaminated Soil Reveals an Extraordinary Diversity of Extradiol Dioxygenases.</title>
        <authorList>
            <person name="Terron-Gonzalez L."/>
            <person name="Martin-Cabello G."/>
            <person name="Ferrer M."/>
            <person name="Santero E."/>
        </authorList>
    </citation>
    <scope>NUCLEOTIDE SEQUENCE</scope>
</reference>
<evidence type="ECO:0000256" key="2">
    <source>
        <dbReference type="ARBA" id="ARBA00009077"/>
    </source>
</evidence>
<evidence type="ECO:0000256" key="3">
    <source>
        <dbReference type="ARBA" id="ARBA00022898"/>
    </source>
</evidence>
<evidence type="ECO:0000313" key="6">
    <source>
        <dbReference type="EMBL" id="AMK59359.1"/>
    </source>
</evidence>
<dbReference type="PANTHER" id="PTHR11808:SF75">
    <property type="entry name" value="CYSTATHIONINE GAMMA-SYNTHASE"/>
    <property type="match status" value="1"/>
</dbReference>
<comment type="cofactor">
    <cofactor evidence="1 5">
        <name>pyridoxal 5'-phosphate</name>
        <dbReference type="ChEBI" id="CHEBI:597326"/>
    </cofactor>
</comment>
<dbReference type="InterPro" id="IPR015424">
    <property type="entry name" value="PyrdxlP-dep_Trfase"/>
</dbReference>
<dbReference type="InterPro" id="IPR015421">
    <property type="entry name" value="PyrdxlP-dep_Trfase_major"/>
</dbReference>
<dbReference type="PROSITE" id="PS00868">
    <property type="entry name" value="CYS_MET_METAB_PP"/>
    <property type="match status" value="1"/>
</dbReference>
<name>A0A126SYG8_9BACT</name>
<dbReference type="CDD" id="cd00614">
    <property type="entry name" value="CGS_like"/>
    <property type="match status" value="1"/>
</dbReference>
<dbReference type="EMBL" id="KU144982">
    <property type="protein sequence ID" value="AMK59359.1"/>
    <property type="molecule type" value="Genomic_DNA"/>
</dbReference>
<sequence>MKRHIPLETLHFATRCVHGGVYKDPLYNSVVTPIYPSSTFYFEGPRQTSGYDYTRTKNPTRDALEENLASLEGGAGATAVATGMAAITTALHLLPAGAHVIAGNDIYGGTYRLFANVLPARGLRFSLIDMGDLDAVAAAIEPDTAMIWIETPSNPLLRLTDVAAVCGLARARGILSCADNTFLSPYLQRPLELGADLVVHSTTKYLNGHSDVVGGAIVSATPDLAAKVAATANALGTTCSPYDAWLVLRGVKTLPLRMQAHEKNAAALAQFLDAHPQVEHVYYPGLPAHPQHALARSQQHGFGAMLSFDLKGGEEAVFRLVERLKLYAFAESLGGVESLIEHPASMSHAAMSPEALAAAGIGPGLVRVSVGIEDSQDLMADMAQALSG</sequence>
<comment type="similarity">
    <text evidence="2 5">Belongs to the trans-sulfuration enzymes family.</text>
</comment>
<dbReference type="Gene3D" id="3.40.640.10">
    <property type="entry name" value="Type I PLP-dependent aspartate aminotransferase-like (Major domain)"/>
    <property type="match status" value="1"/>
</dbReference>
<dbReference type="Gene3D" id="3.90.1150.10">
    <property type="entry name" value="Aspartate Aminotransferase, domain 1"/>
    <property type="match status" value="1"/>
</dbReference>
<dbReference type="FunFam" id="3.90.1150.10:FF:000008">
    <property type="entry name" value="Cystathionine gamma-synthase"/>
    <property type="match status" value="1"/>
</dbReference>
<dbReference type="InterPro" id="IPR015422">
    <property type="entry name" value="PyrdxlP-dep_Trfase_small"/>
</dbReference>
<dbReference type="InterPro" id="IPR054542">
    <property type="entry name" value="Cys_met_metab_PP"/>
</dbReference>
<dbReference type="Pfam" id="PF01053">
    <property type="entry name" value="Cys_Met_Meta_PP"/>
    <property type="match status" value="1"/>
</dbReference>
<evidence type="ECO:0000256" key="4">
    <source>
        <dbReference type="PIRSR" id="PIRSR001434-2"/>
    </source>
</evidence>
<dbReference type="PANTHER" id="PTHR11808">
    <property type="entry name" value="TRANS-SULFURATION ENZYME FAMILY MEMBER"/>
    <property type="match status" value="1"/>
</dbReference>
<dbReference type="GO" id="GO:0019343">
    <property type="term" value="P:cysteine biosynthetic process via cystathionine"/>
    <property type="evidence" value="ECO:0007669"/>
    <property type="project" value="TreeGrafter"/>
</dbReference>
<organism evidence="6">
    <name type="scientific">uncultured bacterium UPO54</name>
    <dbReference type="NCBI Taxonomy" id="1776979"/>
    <lineage>
        <taxon>Bacteria</taxon>
        <taxon>environmental samples</taxon>
    </lineage>
</organism>
<dbReference type="SUPFAM" id="SSF53383">
    <property type="entry name" value="PLP-dependent transferases"/>
    <property type="match status" value="1"/>
</dbReference>
<dbReference type="GO" id="GO:0003962">
    <property type="term" value="F:cystathionine gamma-synthase activity"/>
    <property type="evidence" value="ECO:0007669"/>
    <property type="project" value="TreeGrafter"/>
</dbReference>
<dbReference type="AlphaFoldDB" id="A0A126SYG8"/>
<dbReference type="InterPro" id="IPR000277">
    <property type="entry name" value="Cys/Met-Metab_PyrdxlP-dep_enz"/>
</dbReference>
<dbReference type="FunFam" id="3.40.640.10:FF:000009">
    <property type="entry name" value="Cystathionine gamma-synthase homolog"/>
    <property type="match status" value="1"/>
</dbReference>
<protein>
    <submittedName>
        <fullName evidence="6">Cystathionine gamma-synthase</fullName>
    </submittedName>
</protein>
<dbReference type="GO" id="GO:0005737">
    <property type="term" value="C:cytoplasm"/>
    <property type="evidence" value="ECO:0007669"/>
    <property type="project" value="TreeGrafter"/>
</dbReference>
<accession>A0A126SYG8</accession>
<dbReference type="PIRSF" id="PIRSF001434">
    <property type="entry name" value="CGS"/>
    <property type="match status" value="1"/>
</dbReference>